<dbReference type="EMBL" id="SRID01000178">
    <property type="protein sequence ID" value="TGB05889.1"/>
    <property type="molecule type" value="Genomic_DNA"/>
</dbReference>
<accession>A0A4Z0H7R3</accession>
<dbReference type="InterPro" id="IPR011256">
    <property type="entry name" value="Reg_factor_effector_dom_sf"/>
</dbReference>
<organism evidence="2 3">
    <name type="scientific">Streptomyces palmae</name>
    <dbReference type="NCBI Taxonomy" id="1701085"/>
    <lineage>
        <taxon>Bacteria</taxon>
        <taxon>Bacillati</taxon>
        <taxon>Actinomycetota</taxon>
        <taxon>Actinomycetes</taxon>
        <taxon>Kitasatosporales</taxon>
        <taxon>Streptomycetaceae</taxon>
        <taxon>Streptomyces</taxon>
    </lineage>
</organism>
<evidence type="ECO:0000313" key="3">
    <source>
        <dbReference type="Proteomes" id="UP000297948"/>
    </source>
</evidence>
<keyword evidence="3" id="KW-1185">Reference proteome</keyword>
<reference evidence="2 3" key="1">
    <citation type="submission" date="2019-03" db="EMBL/GenBank/DDBJ databases">
        <authorList>
            <person name="Gonzalez-Pimentel J.L."/>
        </authorList>
    </citation>
    <scope>NUCLEOTIDE SEQUENCE [LARGE SCALE GENOMIC DNA]</scope>
    <source>
        <strain evidence="2 3">JCM 31289</strain>
    </source>
</reference>
<sequence>MSGHGSDEVSGVAGAEVVTLEPVVTAVVRGVVPVAGLRDFFDASFGALARVIEAQRLTVLGPAFALYHGAPGESVDLEVGFATDSVVRPEDGVVAGSLPGGRVARLTHRGGFDGLGSSWERLHSWVRERGLSAGADRWEVYVTRPAPDMDPSELRTELNWPLVG</sequence>
<dbReference type="Gene3D" id="3.20.80.10">
    <property type="entry name" value="Regulatory factor, effector binding domain"/>
    <property type="match status" value="1"/>
</dbReference>
<dbReference type="AlphaFoldDB" id="A0A4Z0H7R3"/>
<name>A0A4Z0H7R3_9ACTN</name>
<evidence type="ECO:0000259" key="1">
    <source>
        <dbReference type="SMART" id="SM00871"/>
    </source>
</evidence>
<proteinExistence type="predicted"/>
<dbReference type="OrthoDB" id="64208at2"/>
<comment type="caution">
    <text evidence="2">The sequence shown here is derived from an EMBL/GenBank/DDBJ whole genome shotgun (WGS) entry which is preliminary data.</text>
</comment>
<dbReference type="SUPFAM" id="SSF55136">
    <property type="entry name" value="Probable bacterial effector-binding domain"/>
    <property type="match status" value="1"/>
</dbReference>
<dbReference type="SMART" id="SM00871">
    <property type="entry name" value="AraC_E_bind"/>
    <property type="match status" value="1"/>
</dbReference>
<protein>
    <submittedName>
        <fullName evidence="2">AraC family transcriptional regulator</fullName>
    </submittedName>
</protein>
<feature type="domain" description="AraC effector-binding" evidence="1">
    <location>
        <begin position="13"/>
        <end position="163"/>
    </location>
</feature>
<dbReference type="InterPro" id="IPR029442">
    <property type="entry name" value="GyrI-like"/>
</dbReference>
<dbReference type="RefSeq" id="WP_135340254.1">
    <property type="nucleotide sequence ID" value="NZ_JBHLTX010000066.1"/>
</dbReference>
<dbReference type="InterPro" id="IPR010499">
    <property type="entry name" value="AraC_E-bd"/>
</dbReference>
<evidence type="ECO:0000313" key="2">
    <source>
        <dbReference type="EMBL" id="TGB05889.1"/>
    </source>
</evidence>
<gene>
    <name evidence="2" type="ORF">E4099_18775</name>
</gene>
<dbReference type="Pfam" id="PF06445">
    <property type="entry name" value="GyrI-like"/>
    <property type="match status" value="1"/>
</dbReference>
<dbReference type="Proteomes" id="UP000297948">
    <property type="component" value="Unassembled WGS sequence"/>
</dbReference>